<evidence type="ECO:0000256" key="6">
    <source>
        <dbReference type="SAM" id="Phobius"/>
    </source>
</evidence>
<comment type="subcellular location">
    <subcellularLocation>
        <location evidence="1">Membrane</location>
        <topology evidence="1">Single-pass membrane protein</topology>
    </subcellularLocation>
</comment>
<accession>A0A427UNY1</accession>
<dbReference type="PIRSF" id="PIRSF004525">
    <property type="entry name" value="Pilin_peptidase-dep_B_prd"/>
    <property type="match status" value="1"/>
</dbReference>
<dbReference type="EMBL" id="RHXB01000018">
    <property type="protein sequence ID" value="RSE22325.1"/>
    <property type="molecule type" value="Genomic_DNA"/>
</dbReference>
<dbReference type="OrthoDB" id="7059546at2"/>
<gene>
    <name evidence="7" type="ORF">EGT71_21020</name>
</gene>
<name>A0A427UNY1_9ENTR</name>
<evidence type="ECO:0000256" key="4">
    <source>
        <dbReference type="ARBA" id="ARBA00022989"/>
    </source>
</evidence>
<evidence type="ECO:0000256" key="5">
    <source>
        <dbReference type="ARBA" id="ARBA00023136"/>
    </source>
</evidence>
<keyword evidence="5 6" id="KW-0472">Membrane</keyword>
<dbReference type="NCBIfam" id="NF007848">
    <property type="entry name" value="PRK10557.1"/>
    <property type="match status" value="1"/>
</dbReference>
<dbReference type="PANTHER" id="PTHR39583:SF3">
    <property type="entry name" value="PREPILIN PEPTIDASE-DEPENDENT PROTEIN B"/>
    <property type="match status" value="1"/>
</dbReference>
<comment type="caution">
    <text evidence="7">The sequence shown here is derived from an EMBL/GenBank/DDBJ whole genome shotgun (WGS) entry which is preliminary data.</text>
</comment>
<dbReference type="PROSITE" id="PS00409">
    <property type="entry name" value="PROKAR_NTER_METHYL"/>
    <property type="match status" value="1"/>
</dbReference>
<dbReference type="GO" id="GO:0015628">
    <property type="term" value="P:protein secretion by the type II secretion system"/>
    <property type="evidence" value="ECO:0007669"/>
    <property type="project" value="TreeGrafter"/>
</dbReference>
<evidence type="ECO:0000313" key="7">
    <source>
        <dbReference type="EMBL" id="RSE22325.1"/>
    </source>
</evidence>
<dbReference type="InterPro" id="IPR012902">
    <property type="entry name" value="N_methyl_site"/>
</dbReference>
<protein>
    <submittedName>
        <fullName evidence="7">Prepilin peptidase-dependent protein</fullName>
    </submittedName>
</protein>
<reference evidence="7 8" key="1">
    <citation type="submission" date="2018-10" db="EMBL/GenBank/DDBJ databases">
        <title>Transmission dynamics of multidrug resistant bacteria on intensive care unit surfaces.</title>
        <authorList>
            <person name="D'Souza A.W."/>
            <person name="Potter R.F."/>
            <person name="Wallace M."/>
            <person name="Shupe A."/>
            <person name="Patel S."/>
            <person name="Sun S."/>
            <person name="Gul D."/>
            <person name="Kwon J.H."/>
            <person name="Andleeb S."/>
            <person name="Burnham C.-A.D."/>
            <person name="Dantas G."/>
        </authorList>
    </citation>
    <scope>NUCLEOTIDE SEQUENCE [LARGE SCALE GENOMIC DNA]</scope>
    <source>
        <strain evidence="7 8">AS_373</strain>
    </source>
</reference>
<feature type="transmembrane region" description="Helical" evidence="6">
    <location>
        <begin position="6"/>
        <end position="25"/>
    </location>
</feature>
<dbReference type="InterPro" id="IPR016419">
    <property type="entry name" value="Prepilin_Pept-dep_B_prd"/>
</dbReference>
<dbReference type="NCBIfam" id="TIGR02532">
    <property type="entry name" value="IV_pilin_GFxxxE"/>
    <property type="match status" value="1"/>
</dbReference>
<keyword evidence="3 6" id="KW-0812">Transmembrane</keyword>
<dbReference type="AlphaFoldDB" id="A0A427UNY1"/>
<keyword evidence="4 6" id="KW-1133">Transmembrane helix</keyword>
<sequence length="186" mass="20513">MLAPRGFSLIEVLVAMSLSSILMIGTMRLLPSLQRAVLQQSQLNLMREDLWQLAFGIAKQAQRAGYCHGECAGKGMEIRDDGHCLIVQWDANHNGKWDGATASEPEQTGYRLRDKSIEIQRGATQCVGKGWERLTDPGQFRVDDFTVAQIARAGLKPLITISLSAAMAQDPTRSLNVVQQVVGYNQ</sequence>
<evidence type="ECO:0000313" key="8">
    <source>
        <dbReference type="Proteomes" id="UP000275331"/>
    </source>
</evidence>
<evidence type="ECO:0000256" key="2">
    <source>
        <dbReference type="ARBA" id="ARBA00022481"/>
    </source>
</evidence>
<dbReference type="Pfam" id="PF07963">
    <property type="entry name" value="N_methyl"/>
    <property type="match status" value="1"/>
</dbReference>
<dbReference type="Proteomes" id="UP000275331">
    <property type="component" value="Unassembled WGS sequence"/>
</dbReference>
<keyword evidence="2" id="KW-0488">Methylation</keyword>
<evidence type="ECO:0000256" key="3">
    <source>
        <dbReference type="ARBA" id="ARBA00022692"/>
    </source>
</evidence>
<organism evidence="7 8">
    <name type="scientific">Atlantibacter subterraneus</name>
    <dbReference type="NCBI Taxonomy" id="255519"/>
    <lineage>
        <taxon>Bacteria</taxon>
        <taxon>Pseudomonadati</taxon>
        <taxon>Pseudomonadota</taxon>
        <taxon>Gammaproteobacteria</taxon>
        <taxon>Enterobacterales</taxon>
        <taxon>Enterobacteriaceae</taxon>
        <taxon>Atlantibacter</taxon>
    </lineage>
</organism>
<proteinExistence type="predicted"/>
<dbReference type="RefSeq" id="WP_125295288.1">
    <property type="nucleotide sequence ID" value="NZ_DAMBXK010000033.1"/>
</dbReference>
<dbReference type="GO" id="GO:0016020">
    <property type="term" value="C:membrane"/>
    <property type="evidence" value="ECO:0007669"/>
    <property type="project" value="UniProtKB-SubCell"/>
</dbReference>
<dbReference type="InterPro" id="IPR051621">
    <property type="entry name" value="T2SS_protein_J"/>
</dbReference>
<dbReference type="PANTHER" id="PTHR39583">
    <property type="entry name" value="TYPE II SECRETION SYSTEM PROTEIN J-RELATED"/>
    <property type="match status" value="1"/>
</dbReference>
<evidence type="ECO:0000256" key="1">
    <source>
        <dbReference type="ARBA" id="ARBA00004167"/>
    </source>
</evidence>